<keyword evidence="2 7" id="KW-0489">Methyltransferase</keyword>
<comment type="similarity">
    <text evidence="1 4">Belongs to the N(4)/N(6)-methyltransferase family.</text>
</comment>
<dbReference type="GO" id="GO:0003677">
    <property type="term" value="F:DNA binding"/>
    <property type="evidence" value="ECO:0007669"/>
    <property type="project" value="InterPro"/>
</dbReference>
<dbReference type="GO" id="GO:0032259">
    <property type="term" value="P:methylation"/>
    <property type="evidence" value="ECO:0007669"/>
    <property type="project" value="UniProtKB-KW"/>
</dbReference>
<feature type="coiled-coil region" evidence="5">
    <location>
        <begin position="226"/>
        <end position="253"/>
    </location>
</feature>
<reference evidence="7" key="1">
    <citation type="journal article" date="2018" name="Genome Biol.">
        <title>SKESA: strategic k-mer extension for scrupulous assemblies.</title>
        <authorList>
            <person name="Souvorov A."/>
            <person name="Agarwala R."/>
            <person name="Lipman D.J."/>
        </authorList>
    </citation>
    <scope>NUCLEOTIDE SEQUENCE</scope>
    <source>
        <strain evidence="7">1930</strain>
    </source>
</reference>
<dbReference type="PANTHER" id="PTHR13370">
    <property type="entry name" value="RNA METHYLASE-RELATED"/>
    <property type="match status" value="1"/>
</dbReference>
<dbReference type="EC" id="2.1.1.-" evidence="4"/>
<dbReference type="Gene3D" id="3.40.50.150">
    <property type="entry name" value="Vaccinia Virus protein VP39"/>
    <property type="match status" value="1"/>
</dbReference>
<keyword evidence="5" id="KW-0175">Coiled coil</keyword>
<gene>
    <name evidence="7" type="ORF">I7278_00840</name>
</gene>
<dbReference type="SUPFAM" id="SSF53335">
    <property type="entry name" value="S-adenosyl-L-methionine-dependent methyltransferases"/>
    <property type="match status" value="1"/>
</dbReference>
<dbReference type="Pfam" id="PF01555">
    <property type="entry name" value="N6_N4_Mtase"/>
    <property type="match status" value="1"/>
</dbReference>
<accession>A0A8H9JUT4</accession>
<comment type="caution">
    <text evidence="7">The sequence shown here is derived from an EMBL/GenBank/DDBJ whole genome shotgun (WGS) entry which is preliminary data.</text>
</comment>
<sequence length="354" mass="40808">MHKHTLRNEQLTLVNADCLQHLKTLDDNSVDLILTDPPYFRIKANAWDNQWPDVESFLAWLDEVLVEFWRVLKPNGSLYLFCGSTLAADTEILMRSRFEVLNHIIWAKPSGPWKRMHKPDLRKFFPSTERVLFAGHYGSEGFAKGSSGYTTKCKALKQEVFKPLIDYFANARKELGITAKEINQATNSQMCSHWFSASQWKLPSEQQYKQLQALFKARAGELTKSHQELHTQYQSLQETYQTLVKEYDDLKTQYETLRRPFSVTANVPYTDVWQFEPVQYYPGKHPCEKPAAMLEHVITASSREGDVVLDAFMGSGSTGKACLKLGRRFIGIEFEEETFDTTLRQLETLSAQEE</sequence>
<evidence type="ECO:0000259" key="6">
    <source>
        <dbReference type="Pfam" id="PF01555"/>
    </source>
</evidence>
<dbReference type="GO" id="GO:0008170">
    <property type="term" value="F:N-methyltransferase activity"/>
    <property type="evidence" value="ECO:0007669"/>
    <property type="project" value="InterPro"/>
</dbReference>
<dbReference type="AlphaFoldDB" id="A0A8H9JUT4"/>
<evidence type="ECO:0000256" key="2">
    <source>
        <dbReference type="ARBA" id="ARBA00022603"/>
    </source>
</evidence>
<dbReference type="PROSITE" id="PS00092">
    <property type="entry name" value="N6_MTASE"/>
    <property type="match status" value="1"/>
</dbReference>
<dbReference type="Proteomes" id="UP000856022">
    <property type="component" value="Unassembled WGS sequence"/>
</dbReference>
<dbReference type="EMBL" id="DACQKT010000001">
    <property type="protein sequence ID" value="HAS6675349.1"/>
    <property type="molecule type" value="Genomic_DNA"/>
</dbReference>
<dbReference type="GO" id="GO:0009007">
    <property type="term" value="F:site-specific DNA-methyltransferase (adenine-specific) activity"/>
    <property type="evidence" value="ECO:0007669"/>
    <property type="project" value="TreeGrafter"/>
</dbReference>
<dbReference type="InterPro" id="IPR002941">
    <property type="entry name" value="DNA_methylase_N4/N6"/>
</dbReference>
<dbReference type="RefSeq" id="WP_031426955.1">
    <property type="nucleotide sequence ID" value="NZ_CP187438.1"/>
</dbReference>
<dbReference type="InterPro" id="IPR002052">
    <property type="entry name" value="DNA_methylase_N6_adenine_CS"/>
</dbReference>
<organism evidence="7">
    <name type="scientific">Vibrio parahaemolyticus</name>
    <dbReference type="NCBI Taxonomy" id="670"/>
    <lineage>
        <taxon>Bacteria</taxon>
        <taxon>Pseudomonadati</taxon>
        <taxon>Pseudomonadota</taxon>
        <taxon>Gammaproteobacteria</taxon>
        <taxon>Vibrionales</taxon>
        <taxon>Vibrionaceae</taxon>
        <taxon>Vibrio</taxon>
    </lineage>
</organism>
<evidence type="ECO:0000256" key="1">
    <source>
        <dbReference type="ARBA" id="ARBA00006594"/>
    </source>
</evidence>
<protein>
    <recommendedName>
        <fullName evidence="4">Methyltransferase</fullName>
        <ecNumber evidence="4">2.1.1.-</ecNumber>
    </recommendedName>
</protein>
<feature type="domain" description="DNA methylase N-4/N-6" evidence="6">
    <location>
        <begin position="30"/>
        <end position="341"/>
    </location>
</feature>
<dbReference type="GO" id="GO:0005737">
    <property type="term" value="C:cytoplasm"/>
    <property type="evidence" value="ECO:0007669"/>
    <property type="project" value="TreeGrafter"/>
</dbReference>
<proteinExistence type="inferred from homology"/>
<name>A0A8H9JUT4_VIBPH</name>
<evidence type="ECO:0000256" key="3">
    <source>
        <dbReference type="ARBA" id="ARBA00022679"/>
    </source>
</evidence>
<dbReference type="InterPro" id="IPR001091">
    <property type="entry name" value="RM_Methyltransferase"/>
</dbReference>
<evidence type="ECO:0000256" key="5">
    <source>
        <dbReference type="SAM" id="Coils"/>
    </source>
</evidence>
<reference evidence="7" key="2">
    <citation type="submission" date="2019-12" db="EMBL/GenBank/DDBJ databases">
        <authorList>
            <consortium name="NCBI Pathogen Detection Project"/>
        </authorList>
    </citation>
    <scope>NUCLEOTIDE SEQUENCE</scope>
    <source>
        <strain evidence="7">1930</strain>
    </source>
</reference>
<dbReference type="PANTHER" id="PTHR13370:SF3">
    <property type="entry name" value="TRNA (GUANINE(10)-N2)-METHYLTRANSFERASE HOMOLOG"/>
    <property type="match status" value="1"/>
</dbReference>
<dbReference type="CDD" id="cd02440">
    <property type="entry name" value="AdoMet_MTases"/>
    <property type="match status" value="1"/>
</dbReference>
<dbReference type="PRINTS" id="PR00508">
    <property type="entry name" value="S21N4MTFRASE"/>
</dbReference>
<dbReference type="InterPro" id="IPR029063">
    <property type="entry name" value="SAM-dependent_MTases_sf"/>
</dbReference>
<evidence type="ECO:0000256" key="4">
    <source>
        <dbReference type="RuleBase" id="RU362026"/>
    </source>
</evidence>
<evidence type="ECO:0000313" key="7">
    <source>
        <dbReference type="EMBL" id="HAS6675349.1"/>
    </source>
</evidence>
<keyword evidence="3 7" id="KW-0808">Transferase</keyword>